<comment type="caution">
    <text evidence="2">The sequence shown here is derived from an EMBL/GenBank/DDBJ whole genome shotgun (WGS) entry which is preliminary data.</text>
</comment>
<dbReference type="Proteomes" id="UP000310458">
    <property type="component" value="Unassembled WGS sequence"/>
</dbReference>
<dbReference type="RefSeq" id="WP_138253538.1">
    <property type="nucleotide sequence ID" value="NZ_VAVZ01000029.1"/>
</dbReference>
<reference evidence="2 3" key="1">
    <citation type="submission" date="2019-05" db="EMBL/GenBank/DDBJ databases">
        <title>Nesterenkonia sp. GY074 isolated from the Southern Atlantic Ocean.</title>
        <authorList>
            <person name="Zhang G."/>
        </authorList>
    </citation>
    <scope>NUCLEOTIDE SEQUENCE [LARGE SCALE GENOMIC DNA]</scope>
    <source>
        <strain evidence="2 3">GY074</strain>
    </source>
</reference>
<feature type="transmembrane region" description="Helical" evidence="1">
    <location>
        <begin position="204"/>
        <end position="225"/>
    </location>
</feature>
<protein>
    <recommendedName>
        <fullName evidence="4">ABC transporter permease</fullName>
    </recommendedName>
</protein>
<dbReference type="GO" id="GO:0140359">
    <property type="term" value="F:ABC-type transporter activity"/>
    <property type="evidence" value="ECO:0007669"/>
    <property type="project" value="InterPro"/>
</dbReference>
<proteinExistence type="predicted"/>
<keyword evidence="1" id="KW-0472">Membrane</keyword>
<gene>
    <name evidence="2" type="ORF">FEF26_10740</name>
</gene>
<name>A0A5R9B966_9MICC</name>
<feature type="transmembrane region" description="Helical" evidence="1">
    <location>
        <begin position="174"/>
        <end position="197"/>
    </location>
</feature>
<dbReference type="PANTHER" id="PTHR37305:SF1">
    <property type="entry name" value="MEMBRANE PROTEIN"/>
    <property type="match status" value="1"/>
</dbReference>
<feature type="transmembrane region" description="Helical" evidence="1">
    <location>
        <begin position="133"/>
        <end position="154"/>
    </location>
</feature>
<feature type="transmembrane region" description="Helical" evidence="1">
    <location>
        <begin position="89"/>
        <end position="112"/>
    </location>
</feature>
<feature type="transmembrane region" description="Helical" evidence="1">
    <location>
        <begin position="263"/>
        <end position="282"/>
    </location>
</feature>
<dbReference type="PANTHER" id="PTHR37305">
    <property type="entry name" value="INTEGRAL MEMBRANE PROTEIN-RELATED"/>
    <property type="match status" value="1"/>
</dbReference>
<evidence type="ECO:0000313" key="3">
    <source>
        <dbReference type="Proteomes" id="UP000310458"/>
    </source>
</evidence>
<organism evidence="2 3">
    <name type="scientific">Nesterenkonia salmonea</name>
    <dbReference type="NCBI Taxonomy" id="1804987"/>
    <lineage>
        <taxon>Bacteria</taxon>
        <taxon>Bacillati</taxon>
        <taxon>Actinomycetota</taxon>
        <taxon>Actinomycetes</taxon>
        <taxon>Micrococcales</taxon>
        <taxon>Micrococcaceae</taxon>
        <taxon>Nesterenkonia</taxon>
    </lineage>
</organism>
<keyword evidence="3" id="KW-1185">Reference proteome</keyword>
<dbReference type="AlphaFoldDB" id="A0A5R9B966"/>
<evidence type="ECO:0000313" key="2">
    <source>
        <dbReference type="EMBL" id="TLP95078.1"/>
    </source>
</evidence>
<dbReference type="EMBL" id="VAVZ01000029">
    <property type="protein sequence ID" value="TLP95078.1"/>
    <property type="molecule type" value="Genomic_DNA"/>
</dbReference>
<evidence type="ECO:0000256" key="1">
    <source>
        <dbReference type="SAM" id="Phobius"/>
    </source>
</evidence>
<dbReference type="Pfam" id="PF12679">
    <property type="entry name" value="ABC2_membrane_2"/>
    <property type="match status" value="1"/>
</dbReference>
<evidence type="ECO:0008006" key="4">
    <source>
        <dbReference type="Google" id="ProtNLM"/>
    </source>
</evidence>
<dbReference type="GO" id="GO:0005886">
    <property type="term" value="C:plasma membrane"/>
    <property type="evidence" value="ECO:0007669"/>
    <property type="project" value="UniProtKB-SubCell"/>
</dbReference>
<keyword evidence="1" id="KW-1133">Transmembrane helix</keyword>
<sequence length="289" mass="30415">MNTTHINTATATPRTFTIDSTLSGVSFLAAARSEFAKLKALRTSWWLSIITVALGVFIAGAVAFSFQQFAADDSAMAGDALQIAIQGQAGSYFAMILLGSLGVIAITTEYSTGAIRSSLTAVPQRFLLLSAKGLALVIWTAAVTAVMVLLSHGLTSIIAEPLSLGDIFDAEIAGMYAASWVSVVLTSLLGFGLGLLLRSSAGGIVILAVIMFVLQMVLSILYGVTGNAAWVEVLMQAEYMNLVDNAVNPNAGEFSMVPALEAWQAYVGLLIWVAVPMTLGALRFSHRDA</sequence>
<dbReference type="OrthoDB" id="3297477at2"/>
<accession>A0A5R9B966</accession>
<feature type="transmembrane region" description="Helical" evidence="1">
    <location>
        <begin position="45"/>
        <end position="69"/>
    </location>
</feature>
<keyword evidence="1" id="KW-0812">Transmembrane</keyword>